<evidence type="ECO:0000313" key="2">
    <source>
        <dbReference type="EMBL" id="NHN33549.1"/>
    </source>
</evidence>
<reference evidence="2" key="1">
    <citation type="submission" date="2020-03" db="EMBL/GenBank/DDBJ databases">
        <title>Draft sequencing of Paenibacilllus sp. S3N08.</title>
        <authorList>
            <person name="Kim D.-U."/>
        </authorList>
    </citation>
    <scope>NUCLEOTIDE SEQUENCE</scope>
    <source>
        <strain evidence="2">S3N08</strain>
    </source>
</reference>
<proteinExistence type="predicted"/>
<feature type="compositionally biased region" description="Polar residues" evidence="1">
    <location>
        <begin position="146"/>
        <end position="163"/>
    </location>
</feature>
<comment type="caution">
    <text evidence="2">The sequence shown here is derived from an EMBL/GenBank/DDBJ whole genome shotgun (WGS) entry which is preliminary data.</text>
</comment>
<accession>A0ABX0JGZ3</accession>
<dbReference type="EMBL" id="JAAOIW010000012">
    <property type="protein sequence ID" value="NHN33549.1"/>
    <property type="molecule type" value="Genomic_DNA"/>
</dbReference>
<organism evidence="2 3">
    <name type="scientific">Paenibacillus agricola</name>
    <dbReference type="NCBI Taxonomy" id="2716264"/>
    <lineage>
        <taxon>Bacteria</taxon>
        <taxon>Bacillati</taxon>
        <taxon>Bacillota</taxon>
        <taxon>Bacilli</taxon>
        <taxon>Bacillales</taxon>
        <taxon>Paenibacillaceae</taxon>
        <taxon>Paenibacillus</taxon>
    </lineage>
</organism>
<gene>
    <name evidence="2" type="ORF">G9U52_27410</name>
</gene>
<protein>
    <submittedName>
        <fullName evidence="2">Uncharacterized protein</fullName>
    </submittedName>
</protein>
<dbReference type="Pfam" id="PF22759">
    <property type="entry name" value="E217_GP41"/>
    <property type="match status" value="1"/>
</dbReference>
<feature type="region of interest" description="Disordered" evidence="1">
    <location>
        <begin position="146"/>
        <end position="169"/>
    </location>
</feature>
<name>A0ABX0JGZ3_9BACL</name>
<evidence type="ECO:0000256" key="1">
    <source>
        <dbReference type="SAM" id="MobiDB-lite"/>
    </source>
</evidence>
<keyword evidence="3" id="KW-1185">Reference proteome</keyword>
<evidence type="ECO:0000313" key="3">
    <source>
        <dbReference type="Proteomes" id="UP001165962"/>
    </source>
</evidence>
<dbReference type="Proteomes" id="UP001165962">
    <property type="component" value="Unassembled WGS sequence"/>
</dbReference>
<dbReference type="RefSeq" id="WP_166153850.1">
    <property type="nucleotide sequence ID" value="NZ_JAAOIW010000012.1"/>
</dbReference>
<dbReference type="NCBIfam" id="NF047561">
    <property type="entry name" value="orf58_phage_fam"/>
    <property type="match status" value="1"/>
</dbReference>
<sequence length="494" mass="54706">MANENGQNLAKAEAQYQGCDLNIVLATVEAETNFVNKNGDLTDTGYNALGYGQVWPRWHMDAFQYAANRFRVELPESLEGKRVLVLGNDAFSMAVAVFVIKKTWNGAGKDFRKFSEYYVGERIPDSDYQRRYKIWLKYQGDNKTGAYSGSNAPSKTPTTTVPNRPTAEGTRVQEPIIPETNFGVVANSQALGGILYGRRYRIIVSGPDGTALDVSQLRCTFRIQKTALQPPNFCEIVLYNLEPNTENAIIKEGNRIIVEAGYEGDQYGVIFDGDIIQPIRDKEDAVTYRLTLVSLDGDRFMNQGFVGFSVLKGQSSRALIEKIASEAKVPVQLGSISDGFDKTELSRGKVVFGLAKDYLRQLAQTQDATFYMEDGKVNIVKVTDPPVGEIIELSPTSGLIGQPVQNDQGITFKCLLNPRIKIFQFVRIDNSLIRAQTFQTGQIIRNLDAEGLYRVIGITYTGDTRGDAWECECETVSQAGILPGMVSAVTANPW</sequence>
<dbReference type="InterPro" id="IPR054496">
    <property type="entry name" value="E217_GP41"/>
</dbReference>